<dbReference type="GO" id="GO:0016491">
    <property type="term" value="F:oxidoreductase activity"/>
    <property type="evidence" value="ECO:0007669"/>
    <property type="project" value="UniProtKB-KW"/>
</dbReference>
<protein>
    <submittedName>
        <fullName evidence="3">FAD-dependent oxidoreductase</fullName>
    </submittedName>
</protein>
<keyword evidence="4" id="KW-1185">Reference proteome</keyword>
<accession>A0A172YDQ9</accession>
<dbReference type="PANTHER" id="PTHR13847:SF287">
    <property type="entry name" value="FAD-DEPENDENT OXIDOREDUCTASE DOMAIN-CONTAINING PROTEIN 1"/>
    <property type="match status" value="1"/>
</dbReference>
<dbReference type="SUPFAM" id="SSF54373">
    <property type="entry name" value="FAD-linked reductases, C-terminal domain"/>
    <property type="match status" value="1"/>
</dbReference>
<sequence length="373" mass="40247">MATHDIAVIGGGLVGAAIAFGLTNQGLDVAVLDEGDIAYRASRGNFGLVWVQGKGLNHPNYIEWSLRSSERWSSLAAELHALTDIDVELRQPGGVYICADQQEFEQRRALLERLRTQSGGHFEFKMLDHQALAERVPAIGPEVAGASWSDHDGHANPLYLLRALHLGLKRQGGRYLPGAKVVRVGRNGDGYRIERADGEIHLAARIVLAAGLGNVQLAPQLGLHAPLKPNRGEVIITERVAPLLDIPTHNLRQTGDGTLQLGDSHEDVGFDDGTRVDVLKAIVRRNLRLFPRLASVRMVRAWGALRVMPPDGLPIYQASRSHPGAFIACCHSGVTLAAMHAGPLADWIAGGPVPDQIASMSAERFDAHTTVVA</sequence>
<evidence type="ECO:0000313" key="3">
    <source>
        <dbReference type="EMBL" id="ANF57389.1"/>
    </source>
</evidence>
<dbReference type="Pfam" id="PF01266">
    <property type="entry name" value="DAO"/>
    <property type="match status" value="1"/>
</dbReference>
<dbReference type="Proteomes" id="UP000077875">
    <property type="component" value="Chromosome"/>
</dbReference>
<dbReference type="PANTHER" id="PTHR13847">
    <property type="entry name" value="SARCOSINE DEHYDROGENASE-RELATED"/>
    <property type="match status" value="1"/>
</dbReference>
<dbReference type="Gene3D" id="3.30.9.10">
    <property type="entry name" value="D-Amino Acid Oxidase, subunit A, domain 2"/>
    <property type="match status" value="1"/>
</dbReference>
<evidence type="ECO:0000256" key="1">
    <source>
        <dbReference type="ARBA" id="ARBA00023002"/>
    </source>
</evidence>
<name>A0A172YDQ9_9GAMM</name>
<dbReference type="InterPro" id="IPR006076">
    <property type="entry name" value="FAD-dep_OxRdtase"/>
</dbReference>
<feature type="domain" description="FAD dependent oxidoreductase" evidence="2">
    <location>
        <begin position="5"/>
        <end position="347"/>
    </location>
</feature>
<dbReference type="STRING" id="376489.A5892_07850"/>
<dbReference type="KEGG" id="haa:A5892_07850"/>
<evidence type="ECO:0000259" key="2">
    <source>
        <dbReference type="Pfam" id="PF01266"/>
    </source>
</evidence>
<reference evidence="3 4" key="1">
    <citation type="submission" date="2016-04" db="EMBL/GenBank/DDBJ databases">
        <title>Complete Genome Sequence of Halotalea alkalilenta IHB B 13600.</title>
        <authorList>
            <person name="Swarnkar M.K."/>
            <person name="Sharma A."/>
            <person name="Kaushal K."/>
            <person name="Soni R."/>
            <person name="Rana S."/>
            <person name="Singh A.K."/>
            <person name="Gulati A."/>
        </authorList>
    </citation>
    <scope>NUCLEOTIDE SEQUENCE [LARGE SCALE GENOMIC DNA]</scope>
    <source>
        <strain evidence="3 4">IHB B 13600</strain>
    </source>
</reference>
<dbReference type="AlphaFoldDB" id="A0A172YDQ9"/>
<proteinExistence type="predicted"/>
<evidence type="ECO:0000313" key="4">
    <source>
        <dbReference type="Proteomes" id="UP000077875"/>
    </source>
</evidence>
<gene>
    <name evidence="3" type="ORF">A5892_07850</name>
</gene>
<dbReference type="Gene3D" id="3.50.50.60">
    <property type="entry name" value="FAD/NAD(P)-binding domain"/>
    <property type="match status" value="1"/>
</dbReference>
<dbReference type="SUPFAM" id="SSF51905">
    <property type="entry name" value="FAD/NAD(P)-binding domain"/>
    <property type="match status" value="1"/>
</dbReference>
<dbReference type="GO" id="GO:0005737">
    <property type="term" value="C:cytoplasm"/>
    <property type="evidence" value="ECO:0007669"/>
    <property type="project" value="TreeGrafter"/>
</dbReference>
<organism evidence="3 4">
    <name type="scientific">Halotalea alkalilenta</name>
    <dbReference type="NCBI Taxonomy" id="376489"/>
    <lineage>
        <taxon>Bacteria</taxon>
        <taxon>Pseudomonadati</taxon>
        <taxon>Pseudomonadota</taxon>
        <taxon>Gammaproteobacteria</taxon>
        <taxon>Oceanospirillales</taxon>
        <taxon>Halomonadaceae</taxon>
        <taxon>Halotalea</taxon>
    </lineage>
</organism>
<keyword evidence="1" id="KW-0560">Oxidoreductase</keyword>
<dbReference type="RefSeq" id="WP_064122340.1">
    <property type="nucleotide sequence ID" value="NZ_CP015243.1"/>
</dbReference>
<dbReference type="InterPro" id="IPR036188">
    <property type="entry name" value="FAD/NAD-bd_sf"/>
</dbReference>
<dbReference type="EMBL" id="CP015243">
    <property type="protein sequence ID" value="ANF57389.1"/>
    <property type="molecule type" value="Genomic_DNA"/>
</dbReference>